<keyword evidence="3 6" id="KW-0479">Metal-binding</keyword>
<evidence type="ECO:0000256" key="2">
    <source>
        <dbReference type="ARBA" id="ARBA00022491"/>
    </source>
</evidence>
<dbReference type="PANTHER" id="PTHR24219:SF3">
    <property type="entry name" value="LIM DOMAIN-CONTAINING PROTEIN 1"/>
    <property type="match status" value="1"/>
</dbReference>
<dbReference type="GO" id="GO:0046872">
    <property type="term" value="F:metal ion binding"/>
    <property type="evidence" value="ECO:0007669"/>
    <property type="project" value="UniProtKB-KW"/>
</dbReference>
<evidence type="ECO:0000256" key="4">
    <source>
        <dbReference type="ARBA" id="ARBA00022833"/>
    </source>
</evidence>
<dbReference type="InterPro" id="IPR001781">
    <property type="entry name" value="Znf_LIM"/>
</dbReference>
<accession>A0ABD1J2U2</accession>
<evidence type="ECO:0000259" key="7">
    <source>
        <dbReference type="PROSITE" id="PS50023"/>
    </source>
</evidence>
<comment type="caution">
    <text evidence="8">The sequence shown here is derived from an EMBL/GenBank/DDBJ whole genome shotgun (WGS) entry which is preliminary data.</text>
</comment>
<organism evidence="8 9">
    <name type="scientific">Coilia grayii</name>
    <name type="common">Gray's grenadier anchovy</name>
    <dbReference type="NCBI Taxonomy" id="363190"/>
    <lineage>
        <taxon>Eukaryota</taxon>
        <taxon>Metazoa</taxon>
        <taxon>Chordata</taxon>
        <taxon>Craniata</taxon>
        <taxon>Vertebrata</taxon>
        <taxon>Euteleostomi</taxon>
        <taxon>Actinopterygii</taxon>
        <taxon>Neopterygii</taxon>
        <taxon>Teleostei</taxon>
        <taxon>Clupei</taxon>
        <taxon>Clupeiformes</taxon>
        <taxon>Clupeoidei</taxon>
        <taxon>Engraulidae</taxon>
        <taxon>Coilinae</taxon>
        <taxon>Coilia</taxon>
    </lineage>
</organism>
<keyword evidence="2" id="KW-0678">Repressor</keyword>
<dbReference type="CDD" id="cd08368">
    <property type="entry name" value="LIM"/>
    <property type="match status" value="1"/>
</dbReference>
<evidence type="ECO:0000256" key="6">
    <source>
        <dbReference type="PROSITE-ProRule" id="PRU00125"/>
    </source>
</evidence>
<dbReference type="Proteomes" id="UP001591681">
    <property type="component" value="Unassembled WGS sequence"/>
</dbReference>
<evidence type="ECO:0000313" key="8">
    <source>
        <dbReference type="EMBL" id="KAL2080595.1"/>
    </source>
</evidence>
<evidence type="ECO:0000256" key="5">
    <source>
        <dbReference type="ARBA" id="ARBA00023038"/>
    </source>
</evidence>
<protein>
    <recommendedName>
        <fullName evidence="1">LIM domain-containing protein 1</fullName>
    </recommendedName>
</protein>
<dbReference type="Pfam" id="PF00412">
    <property type="entry name" value="LIM"/>
    <property type="match status" value="2"/>
</dbReference>
<dbReference type="PANTHER" id="PTHR24219">
    <property type="entry name" value="LIM DOMAIN-CONTAINING PROTEIN JUB"/>
    <property type="match status" value="1"/>
</dbReference>
<gene>
    <name evidence="8" type="ORF">ACEWY4_024388</name>
</gene>
<keyword evidence="4 6" id="KW-0862">Zinc</keyword>
<proteinExistence type="predicted"/>
<keyword evidence="9" id="KW-1185">Reference proteome</keyword>
<reference evidence="8 9" key="1">
    <citation type="submission" date="2024-09" db="EMBL/GenBank/DDBJ databases">
        <title>A chromosome-level genome assembly of Gray's grenadier anchovy, Coilia grayii.</title>
        <authorList>
            <person name="Fu Z."/>
        </authorList>
    </citation>
    <scope>NUCLEOTIDE SEQUENCE [LARGE SCALE GENOMIC DNA]</scope>
    <source>
        <strain evidence="8">G4</strain>
        <tissue evidence="8">Muscle</tissue>
    </source>
</reference>
<dbReference type="Gene3D" id="2.10.110.10">
    <property type="entry name" value="Cysteine Rich Protein"/>
    <property type="match status" value="3"/>
</dbReference>
<dbReference type="PROSITE" id="PS00478">
    <property type="entry name" value="LIM_DOMAIN_1"/>
    <property type="match status" value="1"/>
</dbReference>
<name>A0ABD1J2U2_9TELE</name>
<sequence length="149" mass="16935">MGQLYHHSCFTCSVCSQLLQQQPFYSVSDQLFCEDHFMHSQVYYSKETCDSCGFLIKDTVLQAFGYCYHPACFCCVVCLQSLEGTQFCLDSANRVYCLKDYYRYIAPACATCGLPILPAQGSLVTERVVFMGRDYHVDCFHQGTEVVQS</sequence>
<dbReference type="SUPFAM" id="SSF57716">
    <property type="entry name" value="Glucocorticoid receptor-like (DNA-binding domain)"/>
    <property type="match status" value="2"/>
</dbReference>
<dbReference type="AlphaFoldDB" id="A0ABD1J2U2"/>
<dbReference type="EMBL" id="JBHFQA010000021">
    <property type="protein sequence ID" value="KAL2080595.1"/>
    <property type="molecule type" value="Genomic_DNA"/>
</dbReference>
<dbReference type="SMART" id="SM00132">
    <property type="entry name" value="LIM"/>
    <property type="match status" value="2"/>
</dbReference>
<evidence type="ECO:0000313" key="9">
    <source>
        <dbReference type="Proteomes" id="UP001591681"/>
    </source>
</evidence>
<dbReference type="InterPro" id="IPR047172">
    <property type="entry name" value="Ajuba-like"/>
</dbReference>
<evidence type="ECO:0000256" key="3">
    <source>
        <dbReference type="ARBA" id="ARBA00022723"/>
    </source>
</evidence>
<dbReference type="PROSITE" id="PS50023">
    <property type="entry name" value="LIM_DOMAIN_2"/>
    <property type="match status" value="2"/>
</dbReference>
<feature type="domain" description="LIM zinc-binding" evidence="7">
    <location>
        <begin position="47"/>
        <end position="107"/>
    </location>
</feature>
<evidence type="ECO:0000256" key="1">
    <source>
        <dbReference type="ARBA" id="ARBA00015501"/>
    </source>
</evidence>
<feature type="domain" description="LIM zinc-binding" evidence="7">
    <location>
        <begin position="1"/>
        <end position="43"/>
    </location>
</feature>
<keyword evidence="5 6" id="KW-0440">LIM domain</keyword>